<dbReference type="CDD" id="cd00158">
    <property type="entry name" value="RHOD"/>
    <property type="match status" value="1"/>
</dbReference>
<dbReference type="InterPro" id="IPR001845">
    <property type="entry name" value="HTH_ArsR_DNA-bd_dom"/>
</dbReference>
<dbReference type="InterPro" id="IPR001763">
    <property type="entry name" value="Rhodanese-like_dom"/>
</dbReference>
<dbReference type="InterPro" id="IPR036390">
    <property type="entry name" value="WH_DNA-bd_sf"/>
</dbReference>
<dbReference type="Gene3D" id="3.40.250.10">
    <property type="entry name" value="Rhodanese-like domain"/>
    <property type="match status" value="1"/>
</dbReference>
<accession>A0ABX9M6L1</accession>
<dbReference type="Pfam" id="PF00581">
    <property type="entry name" value="Rhodanese"/>
    <property type="match status" value="1"/>
</dbReference>
<dbReference type="SUPFAM" id="SSF52821">
    <property type="entry name" value="Rhodanese/Cell cycle control phosphatase"/>
    <property type="match status" value="1"/>
</dbReference>
<dbReference type="CDD" id="cd00090">
    <property type="entry name" value="HTH_ARSR"/>
    <property type="match status" value="1"/>
</dbReference>
<dbReference type="InterPro" id="IPR051011">
    <property type="entry name" value="Metal_resp_trans_reg"/>
</dbReference>
<gene>
    <name evidence="6" type="ORF">DLM77_05545</name>
</gene>
<proteinExistence type="predicted"/>
<dbReference type="PANTHER" id="PTHR43132:SF8">
    <property type="entry name" value="HTH-TYPE TRANSCRIPTIONAL REGULATOR KMTR"/>
    <property type="match status" value="1"/>
</dbReference>
<feature type="domain" description="Rhodanese" evidence="4">
    <location>
        <begin position="133"/>
        <end position="222"/>
    </location>
</feature>
<dbReference type="PRINTS" id="PR00778">
    <property type="entry name" value="HTHARSR"/>
</dbReference>
<comment type="caution">
    <text evidence="6">The sequence shown here is derived from an EMBL/GenBank/DDBJ whole genome shotgun (WGS) entry which is preliminary data.</text>
</comment>
<protein>
    <submittedName>
        <fullName evidence="6">Sulfurtransferase</fullName>
    </submittedName>
</protein>
<evidence type="ECO:0000256" key="1">
    <source>
        <dbReference type="ARBA" id="ARBA00023015"/>
    </source>
</evidence>
<evidence type="ECO:0000259" key="5">
    <source>
        <dbReference type="PROSITE" id="PS50987"/>
    </source>
</evidence>
<dbReference type="SUPFAM" id="SSF46785">
    <property type="entry name" value="Winged helix' DNA-binding domain"/>
    <property type="match status" value="1"/>
</dbReference>
<dbReference type="Proteomes" id="UP000285569">
    <property type="component" value="Unassembled WGS sequence"/>
</dbReference>
<sequence length="222" mass="25003">MDQQKSGREFKDFIYSALAKYGKAISDPKRIELLDLLLQAEKNVDLLSKEIGMSVASTSHHLQILKDARLVGDRKDGRNIFYRIETAGAEIFEVIATSGREFNAEIKVAVDSFFDEDQELRGLEYSDFLKRVFSKEVVLIDVRPSAEYAAGHFPGAISVPLKELESKIESFPKRKKIVAYCRGKYCVLSKEAVEILRKNGLNAYRISQGPLEFASAGIEFVK</sequence>
<dbReference type="InterPro" id="IPR036873">
    <property type="entry name" value="Rhodanese-like_dom_sf"/>
</dbReference>
<reference evidence="6 7" key="2">
    <citation type="journal article" date="2020" name="Int. J. Syst. Evol. Microbiol.">
        <title>Leptospira yasudae sp. nov. and Leptospira stimsonii sp. nov., two new species of the pathogenic group isolated from environmental sources.</title>
        <authorList>
            <person name="Casanovas-Massana A."/>
            <person name="Hamond C."/>
            <person name="Santos L.A."/>
            <person name="de Oliveira D."/>
            <person name="Hacker K.P."/>
            <person name="Balassiano I."/>
            <person name="Costa F."/>
            <person name="Medeiros M.A."/>
            <person name="Reis M.G."/>
            <person name="Ko A.I."/>
            <person name="Wunder E.A."/>
        </authorList>
    </citation>
    <scope>NUCLEOTIDE SEQUENCE [LARGE SCALE GENOMIC DNA]</scope>
    <source>
        <strain evidence="6 7">B21</strain>
    </source>
</reference>
<evidence type="ECO:0000259" key="4">
    <source>
        <dbReference type="PROSITE" id="PS50206"/>
    </source>
</evidence>
<dbReference type="EMBL" id="QHCR01000002">
    <property type="protein sequence ID" value="RHX81547.1"/>
    <property type="molecule type" value="Genomic_DNA"/>
</dbReference>
<name>A0ABX9M6L1_9LEPT</name>
<dbReference type="PROSITE" id="PS50206">
    <property type="entry name" value="RHODANESE_3"/>
    <property type="match status" value="1"/>
</dbReference>
<reference evidence="7" key="1">
    <citation type="submission" date="2018-05" db="EMBL/GenBank/DDBJ databases">
        <title>Leptospira yasudae sp. nov. and Leptospira stimsonii sp. nov., two pathogenic species of the genus Leptospira isolated from environmental sources.</title>
        <authorList>
            <person name="Casanovas-Massana A."/>
            <person name="Hamond C."/>
            <person name="Santos L.A."/>
            <person name="Hacker K.P."/>
            <person name="Balassiano I."/>
            <person name="Medeiros M.A."/>
            <person name="Reis M.G."/>
            <person name="Ko A.I."/>
            <person name="Wunder E.A."/>
        </authorList>
    </citation>
    <scope>NUCLEOTIDE SEQUENCE [LARGE SCALE GENOMIC DNA]</scope>
    <source>
        <strain evidence="7">B21</strain>
    </source>
</reference>
<evidence type="ECO:0000313" key="6">
    <source>
        <dbReference type="EMBL" id="RHX81547.1"/>
    </source>
</evidence>
<dbReference type="SMART" id="SM00418">
    <property type="entry name" value="HTH_ARSR"/>
    <property type="match status" value="1"/>
</dbReference>
<keyword evidence="3" id="KW-0804">Transcription</keyword>
<dbReference type="InterPro" id="IPR036388">
    <property type="entry name" value="WH-like_DNA-bd_sf"/>
</dbReference>
<feature type="domain" description="HTH arsR-type" evidence="5">
    <location>
        <begin position="10"/>
        <end position="103"/>
    </location>
</feature>
<dbReference type="InterPro" id="IPR011991">
    <property type="entry name" value="ArsR-like_HTH"/>
</dbReference>
<dbReference type="RefSeq" id="WP_118955060.1">
    <property type="nucleotide sequence ID" value="NZ_QHCR01000002.1"/>
</dbReference>
<keyword evidence="7" id="KW-1185">Reference proteome</keyword>
<evidence type="ECO:0000256" key="3">
    <source>
        <dbReference type="ARBA" id="ARBA00023163"/>
    </source>
</evidence>
<organism evidence="6 7">
    <name type="scientific">Leptospira yasudae</name>
    <dbReference type="NCBI Taxonomy" id="2202201"/>
    <lineage>
        <taxon>Bacteria</taxon>
        <taxon>Pseudomonadati</taxon>
        <taxon>Spirochaetota</taxon>
        <taxon>Spirochaetia</taxon>
        <taxon>Leptospirales</taxon>
        <taxon>Leptospiraceae</taxon>
        <taxon>Leptospira</taxon>
    </lineage>
</organism>
<dbReference type="PANTHER" id="PTHR43132">
    <property type="entry name" value="ARSENICAL RESISTANCE OPERON REPRESSOR ARSR-RELATED"/>
    <property type="match status" value="1"/>
</dbReference>
<keyword evidence="1" id="KW-0805">Transcription regulation</keyword>
<dbReference type="Pfam" id="PF01022">
    <property type="entry name" value="HTH_5"/>
    <property type="match status" value="1"/>
</dbReference>
<dbReference type="Gene3D" id="1.10.10.10">
    <property type="entry name" value="Winged helix-like DNA-binding domain superfamily/Winged helix DNA-binding domain"/>
    <property type="match status" value="1"/>
</dbReference>
<keyword evidence="2" id="KW-0238">DNA-binding</keyword>
<dbReference type="PROSITE" id="PS50987">
    <property type="entry name" value="HTH_ARSR_2"/>
    <property type="match status" value="1"/>
</dbReference>
<evidence type="ECO:0000256" key="2">
    <source>
        <dbReference type="ARBA" id="ARBA00023125"/>
    </source>
</evidence>
<evidence type="ECO:0000313" key="7">
    <source>
        <dbReference type="Proteomes" id="UP000285569"/>
    </source>
</evidence>
<dbReference type="SMART" id="SM00450">
    <property type="entry name" value="RHOD"/>
    <property type="match status" value="1"/>
</dbReference>
<dbReference type="NCBIfam" id="NF033788">
    <property type="entry name" value="HTH_metalloreg"/>
    <property type="match status" value="1"/>
</dbReference>